<evidence type="ECO:0008006" key="4">
    <source>
        <dbReference type="Google" id="ProtNLM"/>
    </source>
</evidence>
<evidence type="ECO:0000313" key="2">
    <source>
        <dbReference type="EMBL" id="QRF54338.1"/>
    </source>
</evidence>
<proteinExistence type="predicted"/>
<dbReference type="RefSeq" id="WP_246754161.1">
    <property type="nucleotide sequence ID" value="NZ_CP032406.1"/>
</dbReference>
<name>A0ABX7F2K2_9HYPH</name>
<feature type="transmembrane region" description="Helical" evidence="1">
    <location>
        <begin position="43"/>
        <end position="66"/>
    </location>
</feature>
<feature type="transmembrane region" description="Helical" evidence="1">
    <location>
        <begin position="147"/>
        <end position="167"/>
    </location>
</feature>
<dbReference type="Proteomes" id="UP000596351">
    <property type="component" value="Plasmid p1"/>
</dbReference>
<feature type="transmembrane region" description="Helical" evidence="1">
    <location>
        <begin position="319"/>
        <end position="336"/>
    </location>
</feature>
<protein>
    <recommendedName>
        <fullName evidence="4">Oligosaccharide repeat unit polymerase</fullName>
    </recommendedName>
</protein>
<gene>
    <name evidence="2" type="ORF">D4A92_22730</name>
</gene>
<reference evidence="2 3" key="1">
    <citation type="submission" date="2018-09" db="EMBL/GenBank/DDBJ databases">
        <title>Rhizobium sp. MAE2-X.</title>
        <authorList>
            <person name="Lee Y."/>
            <person name="Jeon C.O."/>
        </authorList>
    </citation>
    <scope>NUCLEOTIDE SEQUENCE [LARGE SCALE GENOMIC DNA]</scope>
    <source>
        <strain evidence="2 3">MAE2-X</strain>
        <plasmid evidence="2 3">p1</plasmid>
    </source>
</reference>
<feature type="transmembrane region" description="Helical" evidence="1">
    <location>
        <begin position="108"/>
        <end position="135"/>
    </location>
</feature>
<keyword evidence="1" id="KW-1133">Transmembrane helix</keyword>
<sequence>MTFSVLAFWLGALLSEGGGVASKFGNVVKVECAEVNEVSKVQIAISALPGLIGVFWIVASVGIPLFDQKMRFYAPFKATFLAEFLSVPIMLIYSNISQRARFKIWEITSIFLLLVLIAVPGYRNFPVMVALLLLVSSVMTGQLKLTLVRMLAFGALAGGFFGLVNIYRRSSIEELLSAEAAASAFNTQLPSVLAQLHYNLREPIGIGQILTRHIPEGSAPGFIWTDLLSILPWYSDTAGKIISGLIGSSLTGGLNMSFPHVLYFEYGANFSYFTMASIGLLIGLIWRNATEGGNIKHIIIYGYSVVAFVLLFQRGVPKASIFLVPTFFIIMFRYRIKL</sequence>
<keyword evidence="1" id="KW-0472">Membrane</keyword>
<evidence type="ECO:0000256" key="1">
    <source>
        <dbReference type="SAM" id="Phobius"/>
    </source>
</evidence>
<geneLocation type="plasmid" evidence="2 3">
    <name>p1</name>
</geneLocation>
<feature type="transmembrane region" description="Helical" evidence="1">
    <location>
        <begin position="266"/>
        <end position="286"/>
    </location>
</feature>
<feature type="transmembrane region" description="Helical" evidence="1">
    <location>
        <begin position="78"/>
        <end position="96"/>
    </location>
</feature>
<accession>A0ABX7F2K2</accession>
<keyword evidence="1" id="KW-0812">Transmembrane</keyword>
<feature type="transmembrane region" description="Helical" evidence="1">
    <location>
        <begin position="298"/>
        <end position="313"/>
    </location>
</feature>
<organism evidence="2 3">
    <name type="scientific">Rhizobium rosettiformans</name>
    <dbReference type="NCBI Taxonomy" id="1368430"/>
    <lineage>
        <taxon>Bacteria</taxon>
        <taxon>Pseudomonadati</taxon>
        <taxon>Pseudomonadota</taxon>
        <taxon>Alphaproteobacteria</taxon>
        <taxon>Hyphomicrobiales</taxon>
        <taxon>Rhizobiaceae</taxon>
        <taxon>Rhizobium/Agrobacterium group</taxon>
        <taxon>Rhizobium</taxon>
    </lineage>
</organism>
<dbReference type="InterPro" id="IPR002760">
    <property type="entry name" value="O_anti_polymase"/>
</dbReference>
<dbReference type="EMBL" id="CP032406">
    <property type="protein sequence ID" value="QRF54338.1"/>
    <property type="molecule type" value="Genomic_DNA"/>
</dbReference>
<evidence type="ECO:0000313" key="3">
    <source>
        <dbReference type="Proteomes" id="UP000596351"/>
    </source>
</evidence>
<dbReference type="Pfam" id="PF01901">
    <property type="entry name" value="O_anti_polymase"/>
    <property type="match status" value="1"/>
</dbReference>
<keyword evidence="3" id="KW-1185">Reference proteome</keyword>
<keyword evidence="2" id="KW-0614">Plasmid</keyword>